<dbReference type="InterPro" id="IPR007372">
    <property type="entry name" value="Lipid/polyisoprenoid-bd_YceI"/>
</dbReference>
<comment type="similarity">
    <text evidence="1">Belongs to the UPF0312 family.</text>
</comment>
<organism evidence="4 5">
    <name type="scientific">Xylanibacillus composti</name>
    <dbReference type="NCBI Taxonomy" id="1572762"/>
    <lineage>
        <taxon>Bacteria</taxon>
        <taxon>Bacillati</taxon>
        <taxon>Bacillota</taxon>
        <taxon>Bacilli</taxon>
        <taxon>Bacillales</taxon>
        <taxon>Paenibacillaceae</taxon>
        <taxon>Xylanibacillus</taxon>
    </lineage>
</organism>
<reference evidence="4" key="1">
    <citation type="submission" date="2021-04" db="EMBL/GenBank/DDBJ databases">
        <title>Draft genome sequence of Xylanibacillus composti strain K13.</title>
        <authorList>
            <person name="Uke A."/>
            <person name="Chhe C."/>
            <person name="Baramee S."/>
            <person name="Kosugi A."/>
        </authorList>
    </citation>
    <scope>NUCLEOTIDE SEQUENCE</scope>
    <source>
        <strain evidence="4">K13</strain>
    </source>
</reference>
<dbReference type="InterPro" id="IPR036761">
    <property type="entry name" value="TTHA0802/YceI-like_sf"/>
</dbReference>
<dbReference type="PANTHER" id="PTHR34406">
    <property type="entry name" value="PROTEIN YCEI"/>
    <property type="match status" value="1"/>
</dbReference>
<dbReference type="AlphaFoldDB" id="A0A8J4H4H7"/>
<dbReference type="Pfam" id="PF04264">
    <property type="entry name" value="YceI"/>
    <property type="match status" value="1"/>
</dbReference>
<protein>
    <recommendedName>
        <fullName evidence="3">Lipid/polyisoprenoid-binding YceI-like domain-containing protein</fullName>
    </recommendedName>
</protein>
<dbReference type="EMBL" id="BOVK01000015">
    <property type="protein sequence ID" value="GIQ68543.1"/>
    <property type="molecule type" value="Genomic_DNA"/>
</dbReference>
<keyword evidence="2" id="KW-1133">Transmembrane helix</keyword>
<evidence type="ECO:0000259" key="3">
    <source>
        <dbReference type="SMART" id="SM00867"/>
    </source>
</evidence>
<evidence type="ECO:0000313" key="4">
    <source>
        <dbReference type="EMBL" id="GIQ68543.1"/>
    </source>
</evidence>
<dbReference type="SUPFAM" id="SSF101874">
    <property type="entry name" value="YceI-like"/>
    <property type="match status" value="1"/>
</dbReference>
<evidence type="ECO:0000256" key="2">
    <source>
        <dbReference type="SAM" id="Phobius"/>
    </source>
</evidence>
<name>A0A8J4H4H7_9BACL</name>
<proteinExistence type="inferred from homology"/>
<feature type="domain" description="Lipid/polyisoprenoid-binding YceI-like" evidence="3">
    <location>
        <begin position="60"/>
        <end position="225"/>
    </location>
</feature>
<sequence length="237" mass="25947">MKKKVWSGLVIGVIVVGAIGYVTYDYFVGNHVQIRSVLGQSQEEGTAMLSADWSETFPSEWRIDPESSVFFSVTTSKEKVNIEASDVTGTWTLPDGEGANSQASAVVKLDTIDSGNGKRDGHIKESEYLDVAQFPEASFTMTGLAEWPEDLPHNELFEFTVTGDLTIKGVTKETVFQMKGIAEESSIRLDGSATIFFEDYNVKKPDSVISSLDEEIALSLQLILVPAMQDTSSEEAK</sequence>
<dbReference type="PANTHER" id="PTHR34406:SF1">
    <property type="entry name" value="PROTEIN YCEI"/>
    <property type="match status" value="1"/>
</dbReference>
<comment type="caution">
    <text evidence="4">The sequence shown here is derived from an EMBL/GenBank/DDBJ whole genome shotgun (WGS) entry which is preliminary data.</text>
</comment>
<dbReference type="SMART" id="SM00867">
    <property type="entry name" value="YceI"/>
    <property type="match status" value="1"/>
</dbReference>
<keyword evidence="2" id="KW-0472">Membrane</keyword>
<keyword evidence="2" id="KW-0812">Transmembrane</keyword>
<evidence type="ECO:0000313" key="5">
    <source>
        <dbReference type="Proteomes" id="UP000677918"/>
    </source>
</evidence>
<accession>A0A8J4H4H7</accession>
<dbReference type="RefSeq" id="WP_213411113.1">
    <property type="nucleotide sequence ID" value="NZ_BOVK01000015.1"/>
</dbReference>
<dbReference type="Proteomes" id="UP000677918">
    <property type="component" value="Unassembled WGS sequence"/>
</dbReference>
<dbReference type="Gene3D" id="2.40.128.110">
    <property type="entry name" value="Lipid/polyisoprenoid-binding, YceI-like"/>
    <property type="match status" value="1"/>
</dbReference>
<gene>
    <name evidence="4" type="ORF">XYCOK13_13670</name>
</gene>
<feature type="transmembrane region" description="Helical" evidence="2">
    <location>
        <begin position="6"/>
        <end position="27"/>
    </location>
</feature>
<evidence type="ECO:0000256" key="1">
    <source>
        <dbReference type="ARBA" id="ARBA00008812"/>
    </source>
</evidence>
<keyword evidence="5" id="KW-1185">Reference proteome</keyword>